<protein>
    <submittedName>
        <fullName evidence="1">Uncharacterized protein</fullName>
    </submittedName>
</protein>
<organism evidence="1 2">
    <name type="scientific">Portunus trituberculatus</name>
    <name type="common">Swimming crab</name>
    <name type="synonym">Neptunus trituberculatus</name>
    <dbReference type="NCBI Taxonomy" id="210409"/>
    <lineage>
        <taxon>Eukaryota</taxon>
        <taxon>Metazoa</taxon>
        <taxon>Ecdysozoa</taxon>
        <taxon>Arthropoda</taxon>
        <taxon>Crustacea</taxon>
        <taxon>Multicrustacea</taxon>
        <taxon>Malacostraca</taxon>
        <taxon>Eumalacostraca</taxon>
        <taxon>Eucarida</taxon>
        <taxon>Decapoda</taxon>
        <taxon>Pleocyemata</taxon>
        <taxon>Brachyura</taxon>
        <taxon>Eubrachyura</taxon>
        <taxon>Portunoidea</taxon>
        <taxon>Portunidae</taxon>
        <taxon>Portuninae</taxon>
        <taxon>Portunus</taxon>
    </lineage>
</organism>
<keyword evidence="2" id="KW-1185">Reference proteome</keyword>
<evidence type="ECO:0000313" key="2">
    <source>
        <dbReference type="Proteomes" id="UP000324222"/>
    </source>
</evidence>
<gene>
    <name evidence="1" type="ORF">E2C01_067894</name>
</gene>
<accession>A0A5B7HMA5</accession>
<name>A0A5B7HMA5_PORTR</name>
<dbReference type="EMBL" id="VSRR010037017">
    <property type="protein sequence ID" value="MPC73560.1"/>
    <property type="molecule type" value="Genomic_DNA"/>
</dbReference>
<comment type="caution">
    <text evidence="1">The sequence shown here is derived from an EMBL/GenBank/DDBJ whole genome shotgun (WGS) entry which is preliminary data.</text>
</comment>
<evidence type="ECO:0000313" key="1">
    <source>
        <dbReference type="EMBL" id="MPC73560.1"/>
    </source>
</evidence>
<reference evidence="1 2" key="1">
    <citation type="submission" date="2019-05" db="EMBL/GenBank/DDBJ databases">
        <title>Another draft genome of Portunus trituberculatus and its Hox gene families provides insights of decapod evolution.</title>
        <authorList>
            <person name="Jeong J.-H."/>
            <person name="Song I."/>
            <person name="Kim S."/>
            <person name="Choi T."/>
            <person name="Kim D."/>
            <person name="Ryu S."/>
            <person name="Kim W."/>
        </authorList>
    </citation>
    <scope>NUCLEOTIDE SEQUENCE [LARGE SCALE GENOMIC DNA]</scope>
    <source>
        <tissue evidence="1">Muscle</tissue>
    </source>
</reference>
<proteinExistence type="predicted"/>
<dbReference type="Proteomes" id="UP000324222">
    <property type="component" value="Unassembled WGS sequence"/>
</dbReference>
<sequence length="149" mass="17003">MVKAAGTGHSPDRCRVLCLECLSSVVSFPEFIFLLHLSLRSRVNLQQHVPVSSIPTLLFLHSFRHRSFYNNFNMLLLQPFRNARSLRLLQRLTQYYTFFPRHETKLIASCVSRPRDCLAPALKTTPLFSSCAASPGEQSNLFLPSFCDL</sequence>
<dbReference type="AlphaFoldDB" id="A0A5B7HMA5"/>